<evidence type="ECO:0000256" key="7">
    <source>
        <dbReference type="ARBA" id="ARBA00037826"/>
    </source>
</evidence>
<evidence type="ECO:0000256" key="6">
    <source>
        <dbReference type="ARBA" id="ARBA00037799"/>
    </source>
</evidence>
<keyword evidence="2" id="KW-0946">Virion</keyword>
<dbReference type="SMART" id="SM00155">
    <property type="entry name" value="PLDc"/>
    <property type="match status" value="2"/>
</dbReference>
<dbReference type="Pfam" id="PF13918">
    <property type="entry name" value="PLDc_3"/>
    <property type="match status" value="1"/>
</dbReference>
<evidence type="ECO:0000313" key="9">
    <source>
        <dbReference type="EMBL" id="ANS71091.1"/>
    </source>
</evidence>
<dbReference type="GO" id="GO:0019031">
    <property type="term" value="C:viral envelope"/>
    <property type="evidence" value="ECO:0007669"/>
    <property type="project" value="UniProtKB-KW"/>
</dbReference>
<feature type="domain" description="PLD phosphodiesterase" evidence="8">
    <location>
        <begin position="118"/>
        <end position="145"/>
    </location>
</feature>
<dbReference type="Pfam" id="PF00614">
    <property type="entry name" value="PLDc"/>
    <property type="match status" value="1"/>
</dbReference>
<comment type="subcellular location">
    <subcellularLocation>
        <location evidence="6">Host endoplasmic reticulum membrane</location>
        <topology evidence="6">Lipid-anchor</topology>
        <orientation evidence="6">Cytoplasmic side</orientation>
    </subcellularLocation>
    <subcellularLocation>
        <location evidence="7">Virion membrane</location>
        <topology evidence="7">Lipid-anchor</topology>
    </subcellularLocation>
</comment>
<evidence type="ECO:0000256" key="2">
    <source>
        <dbReference type="ARBA" id="ARBA00022879"/>
    </source>
</evidence>
<sequence length="433" mass="49419">MNCKEQTSAYLVESIPEGMEFLSGTVSASTFDTWLKLLSMTEKSLLIASFYWSLDDGSPNVMAIQGRTILETILKLPSKGVDVKIAVNKPKTSQVSPDLVKLMNQGCGVKFVDVTKLTGGILHTKFWIVDGRHIYIGSANQDWRSLTEVKEIGIVLFNNSCLAKDLTKIFYTYWFLTDFIPSSWSSCYETKINMITPLNTYINGVLTSIFIASSPMEFSPLSRTNDIDSLTHCIQTANKFVHVSVMNYEPVLYTDNGQIYWPNINDEIIKYAIEKKLEIKLLISCWERSSFSMRSFLLSLNSLRDNKKNIQVKLFIVPNIDPPIPYTRVNHTKYMVTDNTAYIGTSNWTGNYFTETCGVSVNIVPSDNINIRKQLEDVFQRDWNSKYSFYLTDTVDDCRCRLLKHPAGECKFIKSKINISIDDRGLPEYEYID</sequence>
<feature type="domain" description="PLD phosphodiesterase" evidence="8">
    <location>
        <begin position="326"/>
        <end position="352"/>
    </location>
</feature>
<dbReference type="Gene3D" id="3.30.870.10">
    <property type="entry name" value="Endonuclease Chain A"/>
    <property type="match status" value="2"/>
</dbReference>
<evidence type="ECO:0000256" key="4">
    <source>
        <dbReference type="ARBA" id="ARBA00023184"/>
    </source>
</evidence>
<dbReference type="RefSeq" id="YP_009268722.1">
    <property type="nucleotide sequence ID" value="NC_030656.1"/>
</dbReference>
<dbReference type="GeneID" id="28340334"/>
<keyword evidence="2" id="KW-0261">Viral envelope protein</keyword>
<dbReference type="GO" id="GO:0044167">
    <property type="term" value="C:host cell endoplasmic reticulum membrane"/>
    <property type="evidence" value="ECO:0007669"/>
    <property type="project" value="UniProtKB-SubCell"/>
</dbReference>
<dbReference type="PROSITE" id="PS50035">
    <property type="entry name" value="PLD"/>
    <property type="match status" value="2"/>
</dbReference>
<dbReference type="InterPro" id="IPR032803">
    <property type="entry name" value="PLDc_3"/>
</dbReference>
<accession>A0A1B1MR92</accession>
<protein>
    <submittedName>
        <fullName evidence="9">Phospholipase-d-like protein</fullName>
    </submittedName>
</protein>
<name>A0A1B1MR92_9POXV</name>
<evidence type="ECO:0000256" key="1">
    <source>
        <dbReference type="ARBA" id="ARBA00022870"/>
    </source>
</evidence>
<proteinExistence type="predicted"/>
<dbReference type="GO" id="GO:0003824">
    <property type="term" value="F:catalytic activity"/>
    <property type="evidence" value="ECO:0007669"/>
    <property type="project" value="InterPro"/>
</dbReference>
<dbReference type="KEGG" id="vg:28340334"/>
<keyword evidence="4" id="KW-1038">Host endoplasmic reticulum</keyword>
<keyword evidence="5" id="KW-0449">Lipoprotein</keyword>
<dbReference type="GO" id="GO:0055036">
    <property type="term" value="C:virion membrane"/>
    <property type="evidence" value="ECO:0007669"/>
    <property type="project" value="UniProtKB-SubCell"/>
</dbReference>
<evidence type="ECO:0000259" key="8">
    <source>
        <dbReference type="PROSITE" id="PS50035"/>
    </source>
</evidence>
<evidence type="ECO:0000256" key="5">
    <source>
        <dbReference type="ARBA" id="ARBA00023288"/>
    </source>
</evidence>
<organism evidence="9 10">
    <name type="scientific">Pteropox virus</name>
    <dbReference type="NCBI Taxonomy" id="1873698"/>
    <lineage>
        <taxon>Viruses</taxon>
        <taxon>Varidnaviria</taxon>
        <taxon>Bamfordvirae</taxon>
        <taxon>Nucleocytoviricota</taxon>
        <taxon>Pokkesviricetes</taxon>
        <taxon>Chitovirales</taxon>
        <taxon>Poxviridae</taxon>
        <taxon>Chordopoxvirinae</taxon>
        <taxon>Pteropopoxvirus</taxon>
        <taxon>Pteropopoxvirus pteropox</taxon>
    </lineage>
</organism>
<keyword evidence="3" id="KW-0472">Membrane</keyword>
<evidence type="ECO:0000256" key="3">
    <source>
        <dbReference type="ARBA" id="ARBA00023136"/>
    </source>
</evidence>
<gene>
    <name evidence="9" type="ORF">PTPV-Aus-007</name>
</gene>
<dbReference type="PANTHER" id="PTHR10185">
    <property type="entry name" value="PHOSPHOLIPASE D - RELATED"/>
    <property type="match status" value="1"/>
</dbReference>
<dbReference type="InterPro" id="IPR050874">
    <property type="entry name" value="Diverse_PLD-related"/>
</dbReference>
<dbReference type="CDD" id="cd09107">
    <property type="entry name" value="PLDc_vPLD3_4_5_like_2"/>
    <property type="match status" value="1"/>
</dbReference>
<reference evidence="9 10" key="1">
    <citation type="journal article" date="2016" name="J. Gen. Virol.">
        <title>Genomic characterization of a novel poxvirus from a flying fox: evidence for a new genus?</title>
        <authorList>
            <person name="O'Dea M.A."/>
            <person name="Tu S.L."/>
            <person name="Pang S."/>
            <person name="De Ridder T."/>
            <person name="Jackson B."/>
            <person name="Upton C."/>
        </authorList>
    </citation>
    <scope>NUCLEOTIDE SEQUENCE [LARGE SCALE GENOMIC DNA]</scope>
    <source>
        <strain evidence="9 10">Australia</strain>
    </source>
</reference>
<dbReference type="InterPro" id="IPR001736">
    <property type="entry name" value="PLipase_D/transphosphatidylase"/>
</dbReference>
<keyword evidence="1" id="KW-1043">Host membrane</keyword>
<keyword evidence="10" id="KW-1185">Reference proteome</keyword>
<dbReference type="PANTHER" id="PTHR10185:SF17">
    <property type="entry name" value="GM01519P-RELATED"/>
    <property type="match status" value="1"/>
</dbReference>
<evidence type="ECO:0000313" key="10">
    <source>
        <dbReference type="Proteomes" id="UP000203626"/>
    </source>
</evidence>
<dbReference type="Proteomes" id="UP000203626">
    <property type="component" value="Segment"/>
</dbReference>
<dbReference type="OrthoDB" id="2725at10239"/>
<dbReference type="EMBL" id="KU980965">
    <property type="protein sequence ID" value="ANS71091.1"/>
    <property type="molecule type" value="Genomic_DNA"/>
</dbReference>
<dbReference type="SUPFAM" id="SSF56024">
    <property type="entry name" value="Phospholipase D/nuclease"/>
    <property type="match status" value="2"/>
</dbReference>